<evidence type="ECO:0000256" key="4">
    <source>
        <dbReference type="SAM" id="SignalP"/>
    </source>
</evidence>
<keyword evidence="4" id="KW-0732">Signal</keyword>
<feature type="signal peptide" evidence="4">
    <location>
        <begin position="1"/>
        <end position="24"/>
    </location>
</feature>
<evidence type="ECO:0000313" key="7">
    <source>
        <dbReference type="EMBL" id="MBB3104326.1"/>
    </source>
</evidence>
<keyword evidence="8" id="KW-1185">Reference proteome</keyword>
<dbReference type="GO" id="GO:0008320">
    <property type="term" value="F:protein transmembrane transporter activity"/>
    <property type="evidence" value="ECO:0007669"/>
    <property type="project" value="TreeGrafter"/>
</dbReference>
<dbReference type="PANTHER" id="PTHR34597:SF1">
    <property type="entry name" value="HEME_HEMOPEXIN TRANSPORTER PROTEIN HUXB"/>
    <property type="match status" value="1"/>
</dbReference>
<dbReference type="InterPro" id="IPR005565">
    <property type="entry name" value="Hemolysn_activator_HlyB_C"/>
</dbReference>
<organism evidence="7 8">
    <name type="scientific">Azomonas macrocytogenes</name>
    <name type="common">Azotobacter macrocytogenes</name>
    <dbReference type="NCBI Taxonomy" id="69962"/>
    <lineage>
        <taxon>Bacteria</taxon>
        <taxon>Pseudomonadati</taxon>
        <taxon>Pseudomonadota</taxon>
        <taxon>Gammaproteobacteria</taxon>
        <taxon>Pseudomonadales</taxon>
        <taxon>Pseudomonadaceae</taxon>
        <taxon>Azomonas</taxon>
    </lineage>
</organism>
<dbReference type="InterPro" id="IPR013686">
    <property type="entry name" value="Polypept-transport_assoc_ShlB"/>
</dbReference>
<evidence type="ECO:0000256" key="2">
    <source>
        <dbReference type="ARBA" id="ARBA00022692"/>
    </source>
</evidence>
<dbReference type="AlphaFoldDB" id="A0A839T790"/>
<evidence type="ECO:0000259" key="6">
    <source>
        <dbReference type="Pfam" id="PF08479"/>
    </source>
</evidence>
<dbReference type="Gene3D" id="2.40.160.50">
    <property type="entry name" value="membrane protein fhac: a member of the omp85/tpsb transporter family"/>
    <property type="match status" value="1"/>
</dbReference>
<sequence length="565" mass="62109">MTCRGVLVISALSIGYFSSRNALAQALPDYDISDAIRDSAPPKAPLPQEAPKPQIIQQEELPFTLPEGRKLFVRDFRLEGAEFVDEAELLALLAPYRNRDLSMAEIVEAANQITLYYRNHGYLVARAYVPRQNASDGVLSIRVIVGKYGKFQLNNQSLVNDRVLYAILDQARESSALTRDSLERAMLLIYDLPGAEMPTVTIAPGEDFGTSDFDVNVESSKRLNGYLLYDNHGSRYTGKNRMSFGLDIASPLGWGDSLSISGMSSERKSQGLESGRLAYSFPLSSNGLRATLAASRTSYELGEEYSDLDASGISEIFEATLSYPLIRTRQKSLYLSLNLARKSLRDEIKQLDTSTSRNIKVTRLGLQQDSFTNLLGFNIVTTVSGGVSFGRLDIDNREDRAFNRAGVDTLGEFSKLNLSWYGSMAFTNALTGLASLTLQKSLSGNLDGSEQMSISGTSGVKSYPEGISADSGYLFNGELRHALPGLLGIEHSLGVFFDIGRVYQENAGYTTEHNGTKLKDAGLSYNLGSKYLFGRMMLAHTLGAQENISERKSQSRLLAQFGLRF</sequence>
<keyword evidence="1" id="KW-1134">Transmembrane beta strand</keyword>
<dbReference type="Pfam" id="PF03865">
    <property type="entry name" value="ShlB"/>
    <property type="match status" value="1"/>
</dbReference>
<comment type="caution">
    <text evidence="7">The sequence shown here is derived from an EMBL/GenBank/DDBJ whole genome shotgun (WGS) entry which is preliminary data.</text>
</comment>
<reference evidence="7 8" key="1">
    <citation type="submission" date="2020-08" db="EMBL/GenBank/DDBJ databases">
        <title>Genomic Encyclopedia of Type Strains, Phase III (KMG-III): the genomes of soil and plant-associated and newly described type strains.</title>
        <authorList>
            <person name="Whitman W."/>
        </authorList>
    </citation>
    <scope>NUCLEOTIDE SEQUENCE [LARGE SCALE GENOMIC DNA]</scope>
    <source>
        <strain evidence="7 8">CECT 4462</strain>
    </source>
</reference>
<gene>
    <name evidence="7" type="ORF">FHR87_002741</name>
</gene>
<dbReference type="Gene3D" id="3.10.20.310">
    <property type="entry name" value="membrane protein fhac"/>
    <property type="match status" value="1"/>
</dbReference>
<dbReference type="RefSeq" id="WP_183167203.1">
    <property type="nucleotide sequence ID" value="NZ_JACHXI010000014.1"/>
</dbReference>
<feature type="domain" description="Haemolysin activator HlyB C-terminal" evidence="5">
    <location>
        <begin position="209"/>
        <end position="510"/>
    </location>
</feature>
<dbReference type="Proteomes" id="UP000549250">
    <property type="component" value="Unassembled WGS sequence"/>
</dbReference>
<protein>
    <submittedName>
        <fullName evidence="7">Hemolysin activation/secretion protein</fullName>
    </submittedName>
</protein>
<name>A0A839T790_AZOMA</name>
<dbReference type="InterPro" id="IPR051544">
    <property type="entry name" value="TPS_OM_transporter"/>
</dbReference>
<accession>A0A839T790</accession>
<evidence type="ECO:0000256" key="3">
    <source>
        <dbReference type="ARBA" id="ARBA00023237"/>
    </source>
</evidence>
<keyword evidence="1" id="KW-0472">Membrane</keyword>
<evidence type="ECO:0000256" key="1">
    <source>
        <dbReference type="ARBA" id="ARBA00022452"/>
    </source>
</evidence>
<dbReference type="GO" id="GO:0046819">
    <property type="term" value="P:protein secretion by the type V secretion system"/>
    <property type="evidence" value="ECO:0007669"/>
    <property type="project" value="TreeGrafter"/>
</dbReference>
<dbReference type="Pfam" id="PF08479">
    <property type="entry name" value="POTRA_2"/>
    <property type="match status" value="1"/>
</dbReference>
<keyword evidence="3" id="KW-0998">Cell outer membrane</keyword>
<proteinExistence type="predicted"/>
<dbReference type="GO" id="GO:0098046">
    <property type="term" value="C:type V protein secretion system complex"/>
    <property type="evidence" value="ECO:0007669"/>
    <property type="project" value="TreeGrafter"/>
</dbReference>
<evidence type="ECO:0000259" key="5">
    <source>
        <dbReference type="Pfam" id="PF03865"/>
    </source>
</evidence>
<dbReference type="PANTHER" id="PTHR34597">
    <property type="entry name" value="SLR1661 PROTEIN"/>
    <property type="match status" value="1"/>
</dbReference>
<feature type="chain" id="PRO_5032578757" evidence="4">
    <location>
        <begin position="25"/>
        <end position="565"/>
    </location>
</feature>
<feature type="domain" description="Polypeptide-transport-associated ShlB-type" evidence="6">
    <location>
        <begin position="73"/>
        <end position="146"/>
    </location>
</feature>
<dbReference type="EMBL" id="JACHXI010000014">
    <property type="protein sequence ID" value="MBB3104326.1"/>
    <property type="molecule type" value="Genomic_DNA"/>
</dbReference>
<evidence type="ECO:0000313" key="8">
    <source>
        <dbReference type="Proteomes" id="UP000549250"/>
    </source>
</evidence>
<keyword evidence="2" id="KW-0812">Transmembrane</keyword>